<gene>
    <name evidence="1" type="ORF">NAF29_09925</name>
</gene>
<proteinExistence type="predicted"/>
<reference evidence="1 2" key="1">
    <citation type="journal article" date="2013" name="Antonie Van Leeuwenhoek">
        <title>Echinimonas agarilytica gen. nov., sp. nov., a new gammaproteobacterium isolated from the sea urchin Strongylocentrotus intermedius.</title>
        <authorList>
            <person name="Nedashkovskaya O.I."/>
            <person name="Stenkova A.M."/>
            <person name="Zhukova N.V."/>
            <person name="Van Trappen S."/>
            <person name="Lee J.S."/>
            <person name="Kim S.B."/>
        </authorList>
    </citation>
    <scope>NUCLEOTIDE SEQUENCE [LARGE SCALE GENOMIC DNA]</scope>
    <source>
        <strain evidence="1 2">KMM 6351</strain>
    </source>
</reference>
<dbReference type="EMBL" id="JAMQGP010000003">
    <property type="protein sequence ID" value="MCM2679983.1"/>
    <property type="molecule type" value="Genomic_DNA"/>
</dbReference>
<protein>
    <submittedName>
        <fullName evidence="1">SapC family protein</fullName>
    </submittedName>
</protein>
<accession>A0AA41W7S0</accession>
<dbReference type="Proteomes" id="UP001165393">
    <property type="component" value="Unassembled WGS sequence"/>
</dbReference>
<dbReference type="Pfam" id="PF07277">
    <property type="entry name" value="SapC"/>
    <property type="match status" value="1"/>
</dbReference>
<dbReference type="RefSeq" id="WP_251261392.1">
    <property type="nucleotide sequence ID" value="NZ_JAMQGP010000003.1"/>
</dbReference>
<dbReference type="AlphaFoldDB" id="A0AA41W7S0"/>
<dbReference type="InterPro" id="IPR010836">
    <property type="entry name" value="SapC"/>
</dbReference>
<sequence>MTQFQVVDSTAHKHTKINTQHGAEYGENIHYAPAVADELRHLALEYPVCFIKDSETGQFGMHAVFGFDPGENLFLKGNQWHANYVPMHIRRQPFMVGVKGPAGAQPTPENTVLTLNMSNARVQTVDGEPLFDAQGQATPYLQKVSQLAFDIVPAILRTEQFIKTLVANRLIEPIQLTITLKNGEETKFEGIYTINEEKLSQLSQEKVFEFHEKGYFQACYLILASFGNIQNLITLKSKI</sequence>
<evidence type="ECO:0000313" key="1">
    <source>
        <dbReference type="EMBL" id="MCM2679983.1"/>
    </source>
</evidence>
<organism evidence="1 2">
    <name type="scientific">Echinimonas agarilytica</name>
    <dbReference type="NCBI Taxonomy" id="1215918"/>
    <lineage>
        <taxon>Bacteria</taxon>
        <taxon>Pseudomonadati</taxon>
        <taxon>Pseudomonadota</taxon>
        <taxon>Gammaproteobacteria</taxon>
        <taxon>Alteromonadales</taxon>
        <taxon>Echinimonadaceae</taxon>
        <taxon>Echinimonas</taxon>
    </lineage>
</organism>
<comment type="caution">
    <text evidence="1">The sequence shown here is derived from an EMBL/GenBank/DDBJ whole genome shotgun (WGS) entry which is preliminary data.</text>
</comment>
<name>A0AA41W7S0_9GAMM</name>
<evidence type="ECO:0000313" key="2">
    <source>
        <dbReference type="Proteomes" id="UP001165393"/>
    </source>
</evidence>
<keyword evidence="2" id="KW-1185">Reference proteome</keyword>